<feature type="transmembrane region" description="Helical" evidence="1">
    <location>
        <begin position="357"/>
        <end position="376"/>
    </location>
</feature>
<organism evidence="2 3">
    <name type="scientific">Selenomonas ruminantium</name>
    <dbReference type="NCBI Taxonomy" id="971"/>
    <lineage>
        <taxon>Bacteria</taxon>
        <taxon>Bacillati</taxon>
        <taxon>Bacillota</taxon>
        <taxon>Negativicutes</taxon>
        <taxon>Selenomonadales</taxon>
        <taxon>Selenomonadaceae</taxon>
        <taxon>Selenomonas</taxon>
    </lineage>
</organism>
<feature type="transmembrane region" description="Helical" evidence="1">
    <location>
        <begin position="333"/>
        <end position="351"/>
    </location>
</feature>
<evidence type="ECO:0000313" key="2">
    <source>
        <dbReference type="EMBL" id="SFH89034.1"/>
    </source>
</evidence>
<feature type="transmembrane region" description="Helical" evidence="1">
    <location>
        <begin position="21"/>
        <end position="39"/>
    </location>
</feature>
<evidence type="ECO:0008006" key="4">
    <source>
        <dbReference type="Google" id="ProtNLM"/>
    </source>
</evidence>
<feature type="transmembrane region" description="Helical" evidence="1">
    <location>
        <begin position="111"/>
        <end position="133"/>
    </location>
</feature>
<evidence type="ECO:0000256" key="1">
    <source>
        <dbReference type="SAM" id="Phobius"/>
    </source>
</evidence>
<dbReference type="Proteomes" id="UP000183639">
    <property type="component" value="Unassembled WGS sequence"/>
</dbReference>
<dbReference type="InterPro" id="IPR045691">
    <property type="entry name" value="DUF6056"/>
</dbReference>
<name>A0A1I3DQL6_SELRU</name>
<feature type="transmembrane region" description="Helical" evidence="1">
    <location>
        <begin position="204"/>
        <end position="237"/>
    </location>
</feature>
<keyword evidence="1" id="KW-0812">Transmembrane</keyword>
<dbReference type="OrthoDB" id="1661582at2"/>
<reference evidence="2 3" key="1">
    <citation type="submission" date="2016-10" db="EMBL/GenBank/DDBJ databases">
        <authorList>
            <person name="de Groot N.N."/>
        </authorList>
    </citation>
    <scope>NUCLEOTIDE SEQUENCE [LARGE SCALE GENOMIC DNA]</scope>
    <source>
        <strain evidence="2 3">Z108</strain>
    </source>
</reference>
<feature type="transmembrane region" description="Helical" evidence="1">
    <location>
        <begin position="145"/>
        <end position="166"/>
    </location>
</feature>
<accession>A0A1I3DQL6</accession>
<protein>
    <recommendedName>
        <fullName evidence="4">Dolichyl-phosphate-mannose-protein mannosyltransferase</fullName>
    </recommendedName>
</protein>
<dbReference type="Pfam" id="PF19528">
    <property type="entry name" value="DUF6056"/>
    <property type="match status" value="1"/>
</dbReference>
<feature type="transmembrane region" description="Helical" evidence="1">
    <location>
        <begin position="397"/>
        <end position="419"/>
    </location>
</feature>
<gene>
    <name evidence="2" type="ORF">SAMN04487861_10786</name>
</gene>
<feature type="transmembrane region" description="Helical" evidence="1">
    <location>
        <begin position="243"/>
        <end position="265"/>
    </location>
</feature>
<dbReference type="EMBL" id="FOQK01000007">
    <property type="protein sequence ID" value="SFH89034.1"/>
    <property type="molecule type" value="Genomic_DNA"/>
</dbReference>
<keyword evidence="1" id="KW-0472">Membrane</keyword>
<keyword evidence="1" id="KW-1133">Transmembrane helix</keyword>
<dbReference type="AlphaFoldDB" id="A0A1I3DQL6"/>
<proteinExistence type="predicted"/>
<sequence length="508" mass="57401">MNMDSLADRLYSLWLSLWHRLTWQVLLAFGAGIFLWRNLLLPMVGDDYSYAFIWDGANAGNLMDGIGPRQKITSFADLAASQWSHYFTWGGRVPALLTAQFFAWQGGGSRLLFAIATTLVFVLLVCQLFWLAAGRIEALGKCRAALLLLLLGLFFTVPAYIYTMVWMTGACVYLWTAAAICAFLLPYSLAYWQTDFWQKSQWYCFPAMALLGLLAGWSIEAGSIATVLLALAFLLLFHRQGRLQSWQLAGFAGLVTGMLLLMLAPGSLMRIKLMRELAPDYTMPAELMWTPLMFLYNFVEGFLPVLIGELPLFLPILLYFWKGNRRRALTQYILLWICGNFLVLSAMMFSPDFRAHAGYHGVIFLLIASAAAMRAIQPMLAAWCQTMRKARLLTATAGFSVLLVWLAATVLCLVIETSYNQQWAARWTIIAEHRQDDPIVVPAIEIPWHLDKVAGNRSMTEVLLMFGADLESKPQDNRSNIFAQYHGLKGIVIDKNIDWGKYGEENEW</sequence>
<feature type="transmembrane region" description="Helical" evidence="1">
    <location>
        <begin position="302"/>
        <end position="321"/>
    </location>
</feature>
<feature type="transmembrane region" description="Helical" evidence="1">
    <location>
        <begin position="172"/>
        <end position="192"/>
    </location>
</feature>
<evidence type="ECO:0000313" key="3">
    <source>
        <dbReference type="Proteomes" id="UP000183639"/>
    </source>
</evidence>